<proteinExistence type="predicted"/>
<keyword evidence="1" id="KW-1133">Transmembrane helix</keyword>
<keyword evidence="1" id="KW-0812">Transmembrane</keyword>
<evidence type="ECO:0000256" key="1">
    <source>
        <dbReference type="SAM" id="Phobius"/>
    </source>
</evidence>
<evidence type="ECO:0000259" key="2">
    <source>
        <dbReference type="Pfam" id="PF16982"/>
    </source>
</evidence>
<dbReference type="InterPro" id="IPR031564">
    <property type="entry name" value="Flp1-like"/>
</dbReference>
<protein>
    <submittedName>
        <fullName evidence="3">Flp1 family type IVb pilin</fullName>
    </submittedName>
</protein>
<feature type="transmembrane region" description="Helical" evidence="1">
    <location>
        <begin position="17"/>
        <end position="37"/>
    </location>
</feature>
<keyword evidence="4" id="KW-1185">Reference proteome</keyword>
<dbReference type="RefSeq" id="WP_379895832.1">
    <property type="nucleotide sequence ID" value="NZ_CBCSCT010000016.1"/>
</dbReference>
<evidence type="ECO:0000313" key="3">
    <source>
        <dbReference type="EMBL" id="MFC5988364.1"/>
    </source>
</evidence>
<accession>A0ABW1IUA1</accession>
<dbReference type="EMBL" id="JBHSQV010000180">
    <property type="protein sequence ID" value="MFC5988364.1"/>
    <property type="molecule type" value="Genomic_DNA"/>
</dbReference>
<keyword evidence="1" id="KW-0472">Membrane</keyword>
<dbReference type="Pfam" id="PF16982">
    <property type="entry name" value="Flp1_like"/>
    <property type="match status" value="1"/>
</dbReference>
<dbReference type="Proteomes" id="UP001596250">
    <property type="component" value="Unassembled WGS sequence"/>
</dbReference>
<feature type="domain" description="Putative Flagellin Flp1-like" evidence="2">
    <location>
        <begin position="10"/>
        <end position="55"/>
    </location>
</feature>
<sequence>MNAVVQKTKKLWKDEDGLGTLEILLILAVLVAIAIVFRKWIIEWVNELFGNAQDEMDKKGTEDILEPGEPRDPGTDK</sequence>
<gene>
    <name evidence="3" type="ORF">ACFPXP_18325</name>
</gene>
<evidence type="ECO:0000313" key="4">
    <source>
        <dbReference type="Proteomes" id="UP001596250"/>
    </source>
</evidence>
<name>A0ABW1IUA1_9BACL</name>
<reference evidence="4" key="1">
    <citation type="journal article" date="2019" name="Int. J. Syst. Evol. Microbiol.">
        <title>The Global Catalogue of Microorganisms (GCM) 10K type strain sequencing project: providing services to taxonomists for standard genome sequencing and annotation.</title>
        <authorList>
            <consortium name="The Broad Institute Genomics Platform"/>
            <consortium name="The Broad Institute Genome Sequencing Center for Infectious Disease"/>
            <person name="Wu L."/>
            <person name="Ma J."/>
        </authorList>
    </citation>
    <scope>NUCLEOTIDE SEQUENCE [LARGE SCALE GENOMIC DNA]</scope>
    <source>
        <strain evidence="4">CCM 8749</strain>
    </source>
</reference>
<organism evidence="3 4">
    <name type="scientific">Marinicrinis lubricantis</name>
    <dbReference type="NCBI Taxonomy" id="2086470"/>
    <lineage>
        <taxon>Bacteria</taxon>
        <taxon>Bacillati</taxon>
        <taxon>Bacillota</taxon>
        <taxon>Bacilli</taxon>
        <taxon>Bacillales</taxon>
        <taxon>Paenibacillaceae</taxon>
    </lineage>
</organism>
<comment type="caution">
    <text evidence="3">The sequence shown here is derived from an EMBL/GenBank/DDBJ whole genome shotgun (WGS) entry which is preliminary data.</text>
</comment>